<reference evidence="2 3" key="1">
    <citation type="journal article" date="2017" name="PLoS Biol.">
        <title>The sea cucumber genome provides insights into morphological evolution and visceral regeneration.</title>
        <authorList>
            <person name="Zhang X."/>
            <person name="Sun L."/>
            <person name="Yuan J."/>
            <person name="Sun Y."/>
            <person name="Gao Y."/>
            <person name="Zhang L."/>
            <person name="Li S."/>
            <person name="Dai H."/>
            <person name="Hamel J.F."/>
            <person name="Liu C."/>
            <person name="Yu Y."/>
            <person name="Liu S."/>
            <person name="Lin W."/>
            <person name="Guo K."/>
            <person name="Jin S."/>
            <person name="Xu P."/>
            <person name="Storey K.B."/>
            <person name="Huan P."/>
            <person name="Zhang T."/>
            <person name="Zhou Y."/>
            <person name="Zhang J."/>
            <person name="Lin C."/>
            <person name="Li X."/>
            <person name="Xing L."/>
            <person name="Huo D."/>
            <person name="Sun M."/>
            <person name="Wang L."/>
            <person name="Mercier A."/>
            <person name="Li F."/>
            <person name="Yang H."/>
            <person name="Xiang J."/>
        </authorList>
    </citation>
    <scope>NUCLEOTIDE SEQUENCE [LARGE SCALE GENOMIC DNA]</scope>
    <source>
        <strain evidence="2">Shaxun</strain>
        <tissue evidence="2">Muscle</tissue>
    </source>
</reference>
<dbReference type="AlphaFoldDB" id="A0A2G8KHP3"/>
<evidence type="ECO:0000313" key="2">
    <source>
        <dbReference type="EMBL" id="PIK47517.1"/>
    </source>
</evidence>
<dbReference type="Proteomes" id="UP000230750">
    <property type="component" value="Unassembled WGS sequence"/>
</dbReference>
<organism evidence="2 3">
    <name type="scientific">Stichopus japonicus</name>
    <name type="common">Sea cucumber</name>
    <dbReference type="NCBI Taxonomy" id="307972"/>
    <lineage>
        <taxon>Eukaryota</taxon>
        <taxon>Metazoa</taxon>
        <taxon>Echinodermata</taxon>
        <taxon>Eleutherozoa</taxon>
        <taxon>Echinozoa</taxon>
        <taxon>Holothuroidea</taxon>
        <taxon>Aspidochirotacea</taxon>
        <taxon>Aspidochirotida</taxon>
        <taxon>Stichopodidae</taxon>
        <taxon>Apostichopus</taxon>
    </lineage>
</organism>
<name>A0A2G8KHP3_STIJA</name>
<evidence type="ECO:0000313" key="3">
    <source>
        <dbReference type="Proteomes" id="UP000230750"/>
    </source>
</evidence>
<gene>
    <name evidence="2" type="ORF">BSL78_15605</name>
</gene>
<feature type="compositionally biased region" description="Polar residues" evidence="1">
    <location>
        <begin position="227"/>
        <end position="240"/>
    </location>
</feature>
<sequence length="294" mass="32737">MSNRLIQLPIEPRHSFSGFPVIISKDRVDEMFNHLDQSHKARPITARFSLPVLLPSPVDGIRVASCIGKSGSVFCSAGRGDDLDHAPEVVEEDIQEVESPLLNISPLRLDREITNSDCGRRPYNSRGRPILSTATHDTSCSTNGKALKAMRRNKLPFLPSRPPPMPSYRDQPTETSHVIFISSTGNTNPVDNLSHTYRPRKPVAPTRTSVRRSISSKPNQMDVLPATSIQANKDNKNNNILPPVNGPMPCPPAQPRSQNYRSRRLKFKRIASDGIDFSIRSEVPDRRGNLPRLS</sequence>
<comment type="caution">
    <text evidence="2">The sequence shown here is derived from an EMBL/GenBank/DDBJ whole genome shotgun (WGS) entry which is preliminary data.</text>
</comment>
<dbReference type="EMBL" id="MRZV01000576">
    <property type="protein sequence ID" value="PIK47517.1"/>
    <property type="molecule type" value="Genomic_DNA"/>
</dbReference>
<feature type="region of interest" description="Disordered" evidence="1">
    <location>
        <begin position="118"/>
        <end position="142"/>
    </location>
</feature>
<keyword evidence="3" id="KW-1185">Reference proteome</keyword>
<feature type="region of interest" description="Disordered" evidence="1">
    <location>
        <begin position="199"/>
        <end position="262"/>
    </location>
</feature>
<feature type="compositionally biased region" description="Polar residues" evidence="1">
    <location>
        <begin position="206"/>
        <end position="219"/>
    </location>
</feature>
<feature type="compositionally biased region" description="Polar residues" evidence="1">
    <location>
        <begin position="132"/>
        <end position="142"/>
    </location>
</feature>
<accession>A0A2G8KHP3</accession>
<protein>
    <submittedName>
        <fullName evidence="2">Uncharacterized protein</fullName>
    </submittedName>
</protein>
<evidence type="ECO:0000256" key="1">
    <source>
        <dbReference type="SAM" id="MobiDB-lite"/>
    </source>
</evidence>
<feature type="compositionally biased region" description="Pro residues" evidence="1">
    <location>
        <begin position="244"/>
        <end position="254"/>
    </location>
</feature>
<proteinExistence type="predicted"/>